<sequence>MSLSGGLFRSLVHFCIGVLCCVAWLVGRRRMSGSNKPLPPKRRSVLPSGNTTYTRTHTVVPPPLAPFLHAAATLEYLLDGGWLLKNPRSPTPPARVSYSTSHHTSTNQPTLMCGCDGGSCCCCC</sequence>
<keyword evidence="2" id="KW-0472">Membrane</keyword>
<feature type="transmembrane region" description="Helical" evidence="2">
    <location>
        <begin position="6"/>
        <end position="26"/>
    </location>
</feature>
<keyword evidence="2" id="KW-0812">Transmembrane</keyword>
<evidence type="ECO:0000256" key="1">
    <source>
        <dbReference type="SAM" id="MobiDB-lite"/>
    </source>
</evidence>
<reference evidence="3" key="1">
    <citation type="submission" date="2018-01" db="EMBL/GenBank/DDBJ databases">
        <title>An insight into the sialome of Amazonian anophelines.</title>
        <authorList>
            <person name="Ribeiro J.M."/>
            <person name="Scarpassa V."/>
            <person name="Calvo E."/>
        </authorList>
    </citation>
    <scope>NUCLEOTIDE SEQUENCE</scope>
</reference>
<keyword evidence="2" id="KW-1133">Transmembrane helix</keyword>
<proteinExistence type="predicted"/>
<evidence type="ECO:0000313" key="3">
    <source>
        <dbReference type="EMBL" id="MBW74413.1"/>
    </source>
</evidence>
<name>A0A2M4DA08_ANODA</name>
<protein>
    <submittedName>
        <fullName evidence="3">Putative secreted protein</fullName>
    </submittedName>
</protein>
<accession>A0A2M4DA08</accession>
<organism evidence="3">
    <name type="scientific">Anopheles darlingi</name>
    <name type="common">Mosquito</name>
    <dbReference type="NCBI Taxonomy" id="43151"/>
    <lineage>
        <taxon>Eukaryota</taxon>
        <taxon>Metazoa</taxon>
        <taxon>Ecdysozoa</taxon>
        <taxon>Arthropoda</taxon>
        <taxon>Hexapoda</taxon>
        <taxon>Insecta</taxon>
        <taxon>Pterygota</taxon>
        <taxon>Neoptera</taxon>
        <taxon>Endopterygota</taxon>
        <taxon>Diptera</taxon>
        <taxon>Nematocera</taxon>
        <taxon>Culicoidea</taxon>
        <taxon>Culicidae</taxon>
        <taxon>Anophelinae</taxon>
        <taxon>Anopheles</taxon>
    </lineage>
</organism>
<dbReference type="AlphaFoldDB" id="A0A2M4DA08"/>
<evidence type="ECO:0000256" key="2">
    <source>
        <dbReference type="SAM" id="Phobius"/>
    </source>
</evidence>
<feature type="region of interest" description="Disordered" evidence="1">
    <location>
        <begin position="33"/>
        <end position="52"/>
    </location>
</feature>
<dbReference type="EMBL" id="GGFL01010235">
    <property type="protein sequence ID" value="MBW74413.1"/>
    <property type="molecule type" value="Transcribed_RNA"/>
</dbReference>